<protein>
    <submittedName>
        <fullName evidence="1">Uncharacterized protein</fullName>
    </submittedName>
</protein>
<comment type="caution">
    <text evidence="1">The sequence shown here is derived from an EMBL/GenBank/DDBJ whole genome shotgun (WGS) entry which is preliminary data.</text>
</comment>
<evidence type="ECO:0000313" key="2">
    <source>
        <dbReference type="Proteomes" id="UP000541444"/>
    </source>
</evidence>
<accession>A0A7J7MWD8</accession>
<dbReference type="PANTHER" id="PTHR31704:SF48">
    <property type="entry name" value="L10-INTERACTING MYB DOMAIN-CONTAINING PROTEIN-LIKE"/>
    <property type="match status" value="1"/>
</dbReference>
<name>A0A7J7MWD8_9MAGN</name>
<evidence type="ECO:0000313" key="1">
    <source>
        <dbReference type="EMBL" id="KAF6159102.1"/>
    </source>
</evidence>
<dbReference type="Proteomes" id="UP000541444">
    <property type="component" value="Unassembled WGS sequence"/>
</dbReference>
<proteinExistence type="predicted"/>
<reference evidence="1 2" key="1">
    <citation type="journal article" date="2020" name="IScience">
        <title>Genome Sequencing of the Endangered Kingdonia uniflora (Circaeasteraceae, Ranunculales) Reveals Potential Mechanisms of Evolutionary Specialization.</title>
        <authorList>
            <person name="Sun Y."/>
            <person name="Deng T."/>
            <person name="Zhang A."/>
            <person name="Moore M.J."/>
            <person name="Landis J.B."/>
            <person name="Lin N."/>
            <person name="Zhang H."/>
            <person name="Zhang X."/>
            <person name="Huang J."/>
            <person name="Zhang X."/>
            <person name="Sun H."/>
            <person name="Wang H."/>
        </authorList>
    </citation>
    <scope>NUCLEOTIDE SEQUENCE [LARGE SCALE GENOMIC DNA]</scope>
    <source>
        <strain evidence="1">TB1705</strain>
        <tissue evidence="1">Leaf</tissue>
    </source>
</reference>
<sequence length="243" mass="28266">MSSTYRLAQTIWDISKYSSLEDGERWAEQLQDFDVLQHKELKNQCDYLKRQWKVWRWLINRTGHGYDVVSGTFDWPEEVNFEARKYKTTPLQHRDLLEKLFEGLSTTGDFVWSLGMASSSKGVYSLVVLLILVSLRLKLVYELNQAREHTLRQFNHWNQQSLVKSLIFAFTAQGASSTSANNDDPNTEVANILKDMVSSYEIDNVIFFKSLKFLGGKDDHSYRLMYLALEPEQRASFLETILS</sequence>
<dbReference type="AlphaFoldDB" id="A0A7J7MWD8"/>
<gene>
    <name evidence="1" type="ORF">GIB67_032719</name>
</gene>
<organism evidence="1 2">
    <name type="scientific">Kingdonia uniflora</name>
    <dbReference type="NCBI Taxonomy" id="39325"/>
    <lineage>
        <taxon>Eukaryota</taxon>
        <taxon>Viridiplantae</taxon>
        <taxon>Streptophyta</taxon>
        <taxon>Embryophyta</taxon>
        <taxon>Tracheophyta</taxon>
        <taxon>Spermatophyta</taxon>
        <taxon>Magnoliopsida</taxon>
        <taxon>Ranunculales</taxon>
        <taxon>Circaeasteraceae</taxon>
        <taxon>Kingdonia</taxon>
    </lineage>
</organism>
<dbReference type="PANTHER" id="PTHR31704">
    <property type="entry name" value="MYB/SANT-LIKE DNA-BINDING DOMAIN PROTEIN-RELATED"/>
    <property type="match status" value="1"/>
</dbReference>
<dbReference type="OrthoDB" id="76215at2759"/>
<dbReference type="EMBL" id="JACGCM010001204">
    <property type="protein sequence ID" value="KAF6159102.1"/>
    <property type="molecule type" value="Genomic_DNA"/>
</dbReference>
<keyword evidence="2" id="KW-1185">Reference proteome</keyword>